<gene>
    <name evidence="1" type="ORF">P409_15745</name>
</gene>
<comment type="caution">
    <text evidence="1">The sequence shown here is derived from an EMBL/GenBank/DDBJ whole genome shotgun (WGS) entry which is preliminary data.</text>
</comment>
<name>A0A0A0D918_9PROT</name>
<dbReference type="Proteomes" id="UP000029995">
    <property type="component" value="Unassembled WGS sequence"/>
</dbReference>
<dbReference type="AlphaFoldDB" id="A0A0A0D918"/>
<accession>A0A0A0D918</accession>
<evidence type="ECO:0000313" key="1">
    <source>
        <dbReference type="EMBL" id="KGM33452.1"/>
    </source>
</evidence>
<reference evidence="1 2" key="1">
    <citation type="submission" date="2014-01" db="EMBL/GenBank/DDBJ databases">
        <title>Genome sequence determination for a cystic fibrosis isolate, Inquilinus limosus.</title>
        <authorList>
            <person name="Pino M."/>
            <person name="Di Conza J."/>
            <person name="Gutkind G."/>
        </authorList>
    </citation>
    <scope>NUCLEOTIDE SEQUENCE [LARGE SCALE GENOMIC DNA]</scope>
    <source>
        <strain evidence="1 2">MP06</strain>
    </source>
</reference>
<protein>
    <submittedName>
        <fullName evidence="1">Uncharacterized protein</fullName>
    </submittedName>
</protein>
<dbReference type="EMBL" id="JANX01000182">
    <property type="protein sequence ID" value="KGM33452.1"/>
    <property type="molecule type" value="Genomic_DNA"/>
</dbReference>
<sequence>MVDDPGKGEVGEKGTGLIDWIERLVREAAARREKLERYKADESKQSPTAAKIIAEAERLGVPIHVLSDQDYRSRYPGTGGVTSNGEVYVPESALNTNGDPVLEHELLHAILGRTPEIFDNARPLDERIKRARDLFHGMGLDADDGERFVRAIDGWPPERHVDADHTQAYVSGVDIAREKAGLPPLTDAQRDELYAGAAEREAALGIQRGPLADYAKAESPFLRMMALARAEAQWAATPQGRAHPPSGNTVEERAASLTAIIDKLASEDRLLKFKS</sequence>
<proteinExistence type="predicted"/>
<organism evidence="1 2">
    <name type="scientific">Inquilinus limosus MP06</name>
    <dbReference type="NCBI Taxonomy" id="1398085"/>
    <lineage>
        <taxon>Bacteria</taxon>
        <taxon>Pseudomonadati</taxon>
        <taxon>Pseudomonadota</taxon>
        <taxon>Alphaproteobacteria</taxon>
        <taxon>Rhodospirillales</taxon>
        <taxon>Rhodospirillaceae</taxon>
        <taxon>Inquilinus</taxon>
    </lineage>
</organism>
<evidence type="ECO:0000313" key="2">
    <source>
        <dbReference type="Proteomes" id="UP000029995"/>
    </source>
</evidence>